<reference evidence="3" key="1">
    <citation type="journal article" date="2013" name="Nat. Genet.">
        <title>The draft genomes of soft-shell turtle and green sea turtle yield insights into the development and evolution of the turtle-specific body plan.</title>
        <authorList>
            <person name="Wang Z."/>
            <person name="Pascual-Anaya J."/>
            <person name="Zadissa A."/>
            <person name="Li W."/>
            <person name="Niimura Y."/>
            <person name="Huang Z."/>
            <person name="Li C."/>
            <person name="White S."/>
            <person name="Xiong Z."/>
            <person name="Fang D."/>
            <person name="Wang B."/>
            <person name="Ming Y."/>
            <person name="Chen Y."/>
            <person name="Zheng Y."/>
            <person name="Kuraku S."/>
            <person name="Pignatelli M."/>
            <person name="Herrero J."/>
            <person name="Beal K."/>
            <person name="Nozawa M."/>
            <person name="Li Q."/>
            <person name="Wang J."/>
            <person name="Zhang H."/>
            <person name="Yu L."/>
            <person name="Shigenobu S."/>
            <person name="Wang J."/>
            <person name="Liu J."/>
            <person name="Flicek P."/>
            <person name="Searle S."/>
            <person name="Wang J."/>
            <person name="Kuratani S."/>
            <person name="Yin Y."/>
            <person name="Aken B."/>
            <person name="Zhang G."/>
            <person name="Irie N."/>
        </authorList>
    </citation>
    <scope>NUCLEOTIDE SEQUENCE [LARGE SCALE GENOMIC DNA]</scope>
</reference>
<gene>
    <name evidence="2" type="ORF">UY3_12961</name>
</gene>
<keyword evidence="3" id="KW-1185">Reference proteome</keyword>
<accession>M7AYZ3</accession>
<evidence type="ECO:0000313" key="2">
    <source>
        <dbReference type="EMBL" id="EMP29969.1"/>
    </source>
</evidence>
<feature type="region of interest" description="Disordered" evidence="1">
    <location>
        <begin position="47"/>
        <end position="78"/>
    </location>
</feature>
<sequence length="201" mass="22943">MAHLAQDLVSSDSQYLVLHRRSILPTLHLTNCRIILWMAMGVQEQPNASAASGPHNSKKERKEAAPVESKARDGDQQDTQDFRLELTCEKSLSNKERGIWFLPLLAAGRAADRSYDPIAGFNYLKGGSKENGSRLFSVVSDDRTRSNGLKWQWGRFRLDIRKNFFTRRVVKHWNVLPREVVESPFFDVFKVRLDKALAGMI</sequence>
<protein>
    <submittedName>
        <fullName evidence="2">Uncharacterized protein</fullName>
    </submittedName>
</protein>
<name>M7AYZ3_CHEMY</name>
<proteinExistence type="predicted"/>
<dbReference type="AlphaFoldDB" id="M7AYZ3"/>
<evidence type="ECO:0000313" key="3">
    <source>
        <dbReference type="Proteomes" id="UP000031443"/>
    </source>
</evidence>
<dbReference type="EMBL" id="KB553125">
    <property type="protein sequence ID" value="EMP29969.1"/>
    <property type="molecule type" value="Genomic_DNA"/>
</dbReference>
<evidence type="ECO:0000256" key="1">
    <source>
        <dbReference type="SAM" id="MobiDB-lite"/>
    </source>
</evidence>
<organism evidence="2 3">
    <name type="scientific">Chelonia mydas</name>
    <name type="common">Green sea-turtle</name>
    <name type="synonym">Chelonia agassizi</name>
    <dbReference type="NCBI Taxonomy" id="8469"/>
    <lineage>
        <taxon>Eukaryota</taxon>
        <taxon>Metazoa</taxon>
        <taxon>Chordata</taxon>
        <taxon>Craniata</taxon>
        <taxon>Vertebrata</taxon>
        <taxon>Euteleostomi</taxon>
        <taxon>Archelosauria</taxon>
        <taxon>Testudinata</taxon>
        <taxon>Testudines</taxon>
        <taxon>Cryptodira</taxon>
        <taxon>Durocryptodira</taxon>
        <taxon>Americhelydia</taxon>
        <taxon>Chelonioidea</taxon>
        <taxon>Cheloniidae</taxon>
        <taxon>Chelonia</taxon>
    </lineage>
</organism>
<dbReference type="Proteomes" id="UP000031443">
    <property type="component" value="Unassembled WGS sequence"/>
</dbReference>
<feature type="compositionally biased region" description="Basic and acidic residues" evidence="1">
    <location>
        <begin position="60"/>
        <end position="78"/>
    </location>
</feature>